<evidence type="ECO:0000256" key="5">
    <source>
        <dbReference type="ARBA" id="ARBA00022576"/>
    </source>
</evidence>
<dbReference type="InterPro" id="IPR015424">
    <property type="entry name" value="PyrdxlP-dep_Trfase"/>
</dbReference>
<evidence type="ECO:0000256" key="6">
    <source>
        <dbReference type="ARBA" id="ARBA00022605"/>
    </source>
</evidence>
<name>A0ABD1S9Z2_9LAMI</name>
<keyword evidence="7" id="KW-0808">Transferase</keyword>
<comment type="similarity">
    <text evidence="3">Belongs to the class-V pyridoxal-phosphate-dependent aminotransferase family. SerC subfamily.</text>
</comment>
<dbReference type="InterPro" id="IPR015421">
    <property type="entry name" value="PyrdxlP-dep_Trfase_major"/>
</dbReference>
<comment type="catalytic activity">
    <reaction evidence="10">
        <text>O-phospho-L-serine + 2-oxoglutarate = 3-phosphooxypyruvate + L-glutamate</text>
        <dbReference type="Rhea" id="RHEA:14329"/>
        <dbReference type="ChEBI" id="CHEBI:16810"/>
        <dbReference type="ChEBI" id="CHEBI:18110"/>
        <dbReference type="ChEBI" id="CHEBI:29985"/>
        <dbReference type="ChEBI" id="CHEBI:57524"/>
        <dbReference type="EC" id="2.6.1.52"/>
    </reaction>
</comment>
<dbReference type="InterPro" id="IPR022278">
    <property type="entry name" value="Pser_aminoTfrase"/>
</dbReference>
<dbReference type="SUPFAM" id="SSF53383">
    <property type="entry name" value="PLP-dependent transferases"/>
    <property type="match status" value="1"/>
</dbReference>
<keyword evidence="9" id="KW-0718">Serine biosynthesis</keyword>
<dbReference type="EC" id="2.6.1.52" evidence="4"/>
<evidence type="ECO:0000256" key="3">
    <source>
        <dbReference type="ARBA" id="ARBA00006904"/>
    </source>
</evidence>
<evidence type="ECO:0000313" key="12">
    <source>
        <dbReference type="EMBL" id="KAL2497568.1"/>
    </source>
</evidence>
<evidence type="ECO:0000256" key="7">
    <source>
        <dbReference type="ARBA" id="ARBA00022679"/>
    </source>
</evidence>
<dbReference type="InterPro" id="IPR015422">
    <property type="entry name" value="PyrdxlP-dep_Trfase_small"/>
</dbReference>
<evidence type="ECO:0000256" key="1">
    <source>
        <dbReference type="ARBA" id="ARBA00001933"/>
    </source>
</evidence>
<dbReference type="Gene3D" id="3.40.640.10">
    <property type="entry name" value="Type I PLP-dependent aspartate aminotransferase-like (Major domain)"/>
    <property type="match status" value="1"/>
</dbReference>
<dbReference type="EMBL" id="JBFOLK010000007">
    <property type="protein sequence ID" value="KAL2497568.1"/>
    <property type="molecule type" value="Genomic_DNA"/>
</dbReference>
<keyword evidence="13" id="KW-1185">Reference proteome</keyword>
<comment type="caution">
    <text evidence="12">The sequence shown here is derived from an EMBL/GenBank/DDBJ whole genome shotgun (WGS) entry which is preliminary data.</text>
</comment>
<dbReference type="Proteomes" id="UP001604336">
    <property type="component" value="Unassembled WGS sequence"/>
</dbReference>
<comment type="cofactor">
    <cofactor evidence="1">
        <name>pyridoxal 5'-phosphate</name>
        <dbReference type="ChEBI" id="CHEBI:597326"/>
    </cofactor>
</comment>
<gene>
    <name evidence="12" type="ORF">Adt_23118</name>
</gene>
<feature type="domain" description="Aminotransferase class V" evidence="11">
    <location>
        <begin position="4"/>
        <end position="106"/>
    </location>
</feature>
<evidence type="ECO:0000259" key="11">
    <source>
        <dbReference type="Pfam" id="PF00266"/>
    </source>
</evidence>
<evidence type="ECO:0000256" key="10">
    <source>
        <dbReference type="ARBA" id="ARBA00049007"/>
    </source>
</evidence>
<dbReference type="PANTHER" id="PTHR43247">
    <property type="entry name" value="PHOSPHOSERINE AMINOTRANSFERASE"/>
    <property type="match status" value="1"/>
</dbReference>
<reference evidence="13" key="1">
    <citation type="submission" date="2024-07" db="EMBL/GenBank/DDBJ databases">
        <title>Two chromosome-level genome assemblies of Korean endemic species Abeliophyllum distichum and Forsythia ovata (Oleaceae).</title>
        <authorList>
            <person name="Jang H."/>
        </authorList>
    </citation>
    <scope>NUCLEOTIDE SEQUENCE [LARGE SCALE GENOMIC DNA]</scope>
</reference>
<comment type="pathway">
    <text evidence="2">Amino-acid biosynthesis; L-serine biosynthesis; L-serine from 3-phospho-D-glycerate: step 2/3.</text>
</comment>
<keyword evidence="8" id="KW-0663">Pyridoxal phosphate</keyword>
<evidence type="ECO:0000256" key="9">
    <source>
        <dbReference type="ARBA" id="ARBA00023299"/>
    </source>
</evidence>
<dbReference type="Pfam" id="PF00266">
    <property type="entry name" value="Aminotran_5"/>
    <property type="match status" value="1"/>
</dbReference>
<evidence type="ECO:0000256" key="4">
    <source>
        <dbReference type="ARBA" id="ARBA00013030"/>
    </source>
</evidence>
<dbReference type="GO" id="GO:0006564">
    <property type="term" value="P:L-serine biosynthetic process"/>
    <property type="evidence" value="ECO:0007669"/>
    <property type="project" value="UniProtKB-KW"/>
</dbReference>
<keyword evidence="6" id="KW-0028">Amino-acid biosynthesis</keyword>
<dbReference type="Gene3D" id="3.90.1150.10">
    <property type="entry name" value="Aspartate Aminotransferase, domain 1"/>
    <property type="match status" value="1"/>
</dbReference>
<dbReference type="InterPro" id="IPR000192">
    <property type="entry name" value="Aminotrans_V_dom"/>
</dbReference>
<proteinExistence type="inferred from homology"/>
<protein>
    <recommendedName>
        <fullName evidence="4">phosphoserine transaminase</fullName>
        <ecNumber evidence="4">2.6.1.52</ecNumber>
    </recommendedName>
</protein>
<evidence type="ECO:0000256" key="8">
    <source>
        <dbReference type="ARBA" id="ARBA00022898"/>
    </source>
</evidence>
<dbReference type="AlphaFoldDB" id="A0ABD1S9Z2"/>
<dbReference type="GO" id="GO:0004648">
    <property type="term" value="F:O-phospho-L-serine:2-oxoglutarate aminotransferase activity"/>
    <property type="evidence" value="ECO:0007669"/>
    <property type="project" value="UniProtKB-EC"/>
</dbReference>
<accession>A0ABD1S9Z2</accession>
<dbReference type="PANTHER" id="PTHR43247:SF1">
    <property type="entry name" value="PHOSPHOSERINE AMINOTRANSFERASE"/>
    <property type="match status" value="1"/>
</dbReference>
<evidence type="ECO:0000313" key="13">
    <source>
        <dbReference type="Proteomes" id="UP001604336"/>
    </source>
</evidence>
<organism evidence="12 13">
    <name type="scientific">Abeliophyllum distichum</name>
    <dbReference type="NCBI Taxonomy" id="126358"/>
    <lineage>
        <taxon>Eukaryota</taxon>
        <taxon>Viridiplantae</taxon>
        <taxon>Streptophyta</taxon>
        <taxon>Embryophyta</taxon>
        <taxon>Tracheophyta</taxon>
        <taxon>Spermatophyta</taxon>
        <taxon>Magnoliopsida</taxon>
        <taxon>eudicotyledons</taxon>
        <taxon>Gunneridae</taxon>
        <taxon>Pentapetalae</taxon>
        <taxon>asterids</taxon>
        <taxon>lamiids</taxon>
        <taxon>Lamiales</taxon>
        <taxon>Oleaceae</taxon>
        <taxon>Forsythieae</taxon>
        <taxon>Abeliophyllum</taxon>
    </lineage>
</organism>
<sequence length="146" mass="16602">MLDYKIHAENKSLYNTPPCFGIYMCGLVFEDLIAQGGLSEVEKKNVKKAQILYDTIDGSKGFFRCPVEKSVRSLMNVPFTLAKPELEAEFIKEAAKEKMVQLKGHRSGWRHESFNIQCYAFGRGRDIGRIYEGFPGKAWCLGIELN</sequence>
<keyword evidence="5 12" id="KW-0032">Aminotransferase</keyword>
<evidence type="ECO:0000256" key="2">
    <source>
        <dbReference type="ARBA" id="ARBA00005099"/>
    </source>
</evidence>